<comment type="similarity">
    <text evidence="2">Belongs to the diacylglycerol/lipid kinase family.</text>
</comment>
<dbReference type="Gene3D" id="3.40.50.10330">
    <property type="entry name" value="Probable inorganic polyphosphate/atp-NAD kinase, domain 1"/>
    <property type="match status" value="1"/>
</dbReference>
<dbReference type="PANTHER" id="PTHR12358:SF54">
    <property type="entry name" value="SPHINGOSINE KINASE RELATED PROTEIN"/>
    <property type="match status" value="1"/>
</dbReference>
<protein>
    <submittedName>
        <fullName evidence="4">Acylglycerol kinase family protein</fullName>
    </submittedName>
</protein>
<dbReference type="SUPFAM" id="SSF111331">
    <property type="entry name" value="NAD kinase/diacylglycerol kinase-like"/>
    <property type="match status" value="1"/>
</dbReference>
<evidence type="ECO:0000259" key="3">
    <source>
        <dbReference type="PROSITE" id="PS50146"/>
    </source>
</evidence>
<gene>
    <name evidence="4" type="ORF">K5V21_09475</name>
</gene>
<organism evidence="4 5">
    <name type="scientific">Clostridium sardiniense</name>
    <name type="common">Clostridium absonum</name>
    <dbReference type="NCBI Taxonomy" id="29369"/>
    <lineage>
        <taxon>Bacteria</taxon>
        <taxon>Bacillati</taxon>
        <taxon>Bacillota</taxon>
        <taxon>Clostridia</taxon>
        <taxon>Eubacteriales</taxon>
        <taxon>Clostridiaceae</taxon>
        <taxon>Clostridium</taxon>
    </lineage>
</organism>
<dbReference type="PROSITE" id="PS50146">
    <property type="entry name" value="DAGK"/>
    <property type="match status" value="1"/>
</dbReference>
<proteinExistence type="inferred from homology"/>
<dbReference type="InterPro" id="IPR001206">
    <property type="entry name" value="Diacylglycerol_kinase_cat_dom"/>
</dbReference>
<evidence type="ECO:0000313" key="5">
    <source>
        <dbReference type="Proteomes" id="UP001299068"/>
    </source>
</evidence>
<feature type="domain" description="DAGKc" evidence="3">
    <location>
        <begin position="1"/>
        <end position="105"/>
    </location>
</feature>
<accession>A0ABS7KY58</accession>
<dbReference type="InterPro" id="IPR017438">
    <property type="entry name" value="ATP-NAD_kinase_N"/>
</dbReference>
<dbReference type="Pfam" id="PF00781">
    <property type="entry name" value="DAGK_cat"/>
    <property type="match status" value="1"/>
</dbReference>
<keyword evidence="4" id="KW-0808">Transferase</keyword>
<evidence type="ECO:0000313" key="4">
    <source>
        <dbReference type="EMBL" id="MBY0755689.1"/>
    </source>
</evidence>
<dbReference type="InterPro" id="IPR050187">
    <property type="entry name" value="Lipid_Phosphate_FormReg"/>
</dbReference>
<dbReference type="EMBL" id="JAIKTU010000007">
    <property type="protein sequence ID" value="MBY0755689.1"/>
    <property type="molecule type" value="Genomic_DNA"/>
</dbReference>
<dbReference type="SMART" id="SM00046">
    <property type="entry name" value="DAGKc"/>
    <property type="match status" value="1"/>
</dbReference>
<dbReference type="GO" id="GO:0016301">
    <property type="term" value="F:kinase activity"/>
    <property type="evidence" value="ECO:0007669"/>
    <property type="project" value="UniProtKB-KW"/>
</dbReference>
<dbReference type="RefSeq" id="WP_221861061.1">
    <property type="nucleotide sequence ID" value="NZ_JAIKTU010000007.1"/>
</dbReference>
<name>A0ABS7KY58_CLOSR</name>
<comment type="caution">
    <text evidence="4">The sequence shown here is derived from an EMBL/GenBank/DDBJ whole genome shotgun (WGS) entry which is preliminary data.</text>
</comment>
<keyword evidence="5" id="KW-1185">Reference proteome</keyword>
<dbReference type="InterPro" id="IPR016064">
    <property type="entry name" value="NAD/diacylglycerol_kinase_sf"/>
</dbReference>
<dbReference type="PANTHER" id="PTHR12358">
    <property type="entry name" value="SPHINGOSINE KINASE"/>
    <property type="match status" value="1"/>
</dbReference>
<evidence type="ECO:0000256" key="1">
    <source>
        <dbReference type="ARBA" id="ARBA00001946"/>
    </source>
</evidence>
<dbReference type="Proteomes" id="UP001299068">
    <property type="component" value="Unassembled WGS sequence"/>
</dbReference>
<reference evidence="4 5" key="1">
    <citation type="journal article" date="2021" name="Cell Host Microbe">
        <title>in vivo commensal control of Clostridioides difficile virulence.</title>
        <authorList>
            <person name="Girinathan B.P."/>
            <person name="Dibenedetto N."/>
            <person name="Worley J.N."/>
            <person name="Peltier J."/>
            <person name="Arrieta-Ortiz M.L."/>
            <person name="Rupa Christinal Immanuel S."/>
            <person name="Lavin R."/>
            <person name="Delaney M.L."/>
            <person name="Cummins C."/>
            <person name="Hoffmann M."/>
            <person name="Luo Y."/>
            <person name="Gonzalez-Escalona N."/>
            <person name="Allard M."/>
            <person name="Onderdonk A.B."/>
            <person name="Gerber G.K."/>
            <person name="Sonenshein A.L."/>
            <person name="Baliga N."/>
            <person name="Dupuy B."/>
            <person name="Bry L."/>
        </authorList>
    </citation>
    <scope>NUCLEOTIDE SEQUENCE [LARGE SCALE GENOMIC DNA]</scope>
    <source>
        <strain evidence="4 5">DSM 599</strain>
    </source>
</reference>
<sequence length="105" mass="11504">MKHIFIINPVAGKGKGLDFERKIHNIFKKINFPYEIIVTKESGHAIEVVKKITSKEKCIVYSIGGDGTLNEVLNGIINSDSSLAVIPAGSGNDFARTLYGMQLLK</sequence>
<keyword evidence="4" id="KW-0418">Kinase</keyword>
<comment type="cofactor">
    <cofactor evidence="1">
        <name>Mg(2+)</name>
        <dbReference type="ChEBI" id="CHEBI:18420"/>
    </cofactor>
</comment>
<evidence type="ECO:0000256" key="2">
    <source>
        <dbReference type="ARBA" id="ARBA00005983"/>
    </source>
</evidence>